<dbReference type="InterPro" id="IPR041657">
    <property type="entry name" value="HTH_17"/>
</dbReference>
<evidence type="ECO:0000313" key="3">
    <source>
        <dbReference type="Proteomes" id="UP001199642"/>
    </source>
</evidence>
<dbReference type="Pfam" id="PF12728">
    <property type="entry name" value="HTH_17"/>
    <property type="match status" value="1"/>
</dbReference>
<dbReference type="Proteomes" id="UP001199642">
    <property type="component" value="Chromosome"/>
</dbReference>
<gene>
    <name evidence="2" type="ORF">K8F61_09335</name>
</gene>
<dbReference type="RefSeq" id="WP_231821450.1">
    <property type="nucleotide sequence ID" value="NZ_CP082781.1"/>
</dbReference>
<sequence length="71" mass="7769">MSTTTITPAVLVPSEAAIYLGTTPEALAVLRHRKSGPPYLKEGRAVRYRVAALDAYLETREAETMAAVHRE</sequence>
<reference evidence="2 3" key="1">
    <citation type="submission" date="2023-01" db="EMBL/GenBank/DDBJ databases">
        <title>Characterization of estradiol degrading bacteria Microbacterium sp. MZT7 and reveal degrading genes through genome analysis.</title>
        <authorList>
            <person name="Hao P."/>
            <person name="Gao Y."/>
        </authorList>
    </citation>
    <scope>NUCLEOTIDE SEQUENCE [LARGE SCALE GENOMIC DNA]</scope>
    <source>
        <strain evidence="2 3">MZT7</strain>
    </source>
</reference>
<dbReference type="EMBL" id="CP082781">
    <property type="protein sequence ID" value="UGS28334.1"/>
    <property type="molecule type" value="Genomic_DNA"/>
</dbReference>
<proteinExistence type="predicted"/>
<protein>
    <submittedName>
        <fullName evidence="2">Helix-turn-helix domain-containing protein</fullName>
    </submittedName>
</protein>
<evidence type="ECO:0000259" key="1">
    <source>
        <dbReference type="Pfam" id="PF12728"/>
    </source>
</evidence>
<accession>A0ABY3RWI5</accession>
<evidence type="ECO:0000313" key="2">
    <source>
        <dbReference type="EMBL" id="UGS28334.1"/>
    </source>
</evidence>
<keyword evidence="3" id="KW-1185">Reference proteome</keyword>
<name>A0ABY3RWI5_9MICO</name>
<organism evidence="2 3">
    <name type="scientific">Microbacterium resistens</name>
    <dbReference type="NCBI Taxonomy" id="156977"/>
    <lineage>
        <taxon>Bacteria</taxon>
        <taxon>Bacillati</taxon>
        <taxon>Actinomycetota</taxon>
        <taxon>Actinomycetes</taxon>
        <taxon>Micrococcales</taxon>
        <taxon>Microbacteriaceae</taxon>
        <taxon>Microbacterium</taxon>
    </lineage>
</organism>
<feature type="domain" description="Helix-turn-helix" evidence="1">
    <location>
        <begin position="13"/>
        <end position="60"/>
    </location>
</feature>